<feature type="transmembrane region" description="Helical" evidence="4">
    <location>
        <begin position="73"/>
        <end position="94"/>
    </location>
</feature>
<proteinExistence type="inferred from homology"/>
<dbReference type="Pfam" id="PF07859">
    <property type="entry name" value="Abhydrolase_3"/>
    <property type="match status" value="1"/>
</dbReference>
<feature type="non-terminal residue" evidence="6">
    <location>
        <position position="1"/>
    </location>
</feature>
<keyword evidence="2" id="KW-0378">Hydrolase</keyword>
<dbReference type="PANTHER" id="PTHR48081">
    <property type="entry name" value="AB HYDROLASE SUPERFAMILY PROTEIN C4A8.06C"/>
    <property type="match status" value="1"/>
</dbReference>
<evidence type="ECO:0000256" key="4">
    <source>
        <dbReference type="SAM" id="Phobius"/>
    </source>
</evidence>
<dbReference type="PANTHER" id="PTHR48081:SF2">
    <property type="entry name" value="ALPHA_BETA-HYDROLASE"/>
    <property type="match status" value="1"/>
</dbReference>
<comment type="caution">
    <text evidence="6">The sequence shown here is derived from an EMBL/GenBank/DDBJ whole genome shotgun (WGS) entry which is preliminary data.</text>
</comment>
<keyword evidence="4" id="KW-0812">Transmembrane</keyword>
<evidence type="ECO:0000256" key="1">
    <source>
        <dbReference type="ARBA" id="ARBA00010515"/>
    </source>
</evidence>
<dbReference type="InterPro" id="IPR013094">
    <property type="entry name" value="AB_hydrolase_3"/>
</dbReference>
<keyword evidence="7" id="KW-1185">Reference proteome</keyword>
<evidence type="ECO:0000256" key="2">
    <source>
        <dbReference type="ARBA" id="ARBA00022801"/>
    </source>
</evidence>
<dbReference type="AlphaFoldDB" id="A0A139HCG6"/>
<dbReference type="Gene3D" id="3.40.50.1820">
    <property type="entry name" value="alpha/beta hydrolase"/>
    <property type="match status" value="1"/>
</dbReference>
<accession>A0A139HCG6</accession>
<organism evidence="6 7">
    <name type="scientific">Pseudocercospora eumusae</name>
    <dbReference type="NCBI Taxonomy" id="321146"/>
    <lineage>
        <taxon>Eukaryota</taxon>
        <taxon>Fungi</taxon>
        <taxon>Dikarya</taxon>
        <taxon>Ascomycota</taxon>
        <taxon>Pezizomycotina</taxon>
        <taxon>Dothideomycetes</taxon>
        <taxon>Dothideomycetidae</taxon>
        <taxon>Mycosphaerellales</taxon>
        <taxon>Mycosphaerellaceae</taxon>
        <taxon>Pseudocercospora</taxon>
    </lineage>
</organism>
<feature type="non-terminal residue" evidence="6">
    <location>
        <position position="444"/>
    </location>
</feature>
<dbReference type="PROSITE" id="PS01174">
    <property type="entry name" value="LIPASE_GDXG_SER"/>
    <property type="match status" value="1"/>
</dbReference>
<evidence type="ECO:0000313" key="7">
    <source>
        <dbReference type="Proteomes" id="UP000070133"/>
    </source>
</evidence>
<sequence length="444" mass="50581">LSPAYSHGKVYNYIRQPHGRTSIRRQCLITAASSLSLIIDSPCHDRTIATMILQQIAWVDCFVFLLFLAPQLLIQVGLFHTLTCGIKALPFLAFRMPYQLVRERYMLGKKQQPPFVQKATLFQDVVIRCVRYAFADIPASVGKVFFSKWVALPFMRFRMLRHGIFRKPIYWRDVDKDGLKGIYSIMDPSRRADIVLYYCHGGGFSMGSSYFYLEFLLVWLTLLKQAGYDNPALFALEYTLVPEATYPTQVQEALAGYKYVLSIADDPSRICVSGDSAGATLVLSLMLAVSGYSSLKNKMPGLAVIISPWATIISWKNQNTRSDYLNAESLHLYGSQYIGKHGSPDNALVSPGRCNDLSWWKRASPSQGWYFMYGSEEVFQPEAKDLIAQLRKAEVRVDEYEEQGWIHAWPIVKLFLCNEQAERQSGLKRIVKITTERIEPTKAR</sequence>
<dbReference type="InterPro" id="IPR033140">
    <property type="entry name" value="Lipase_GDXG_put_SER_AS"/>
</dbReference>
<dbReference type="EMBL" id="LFZN01000079">
    <property type="protein sequence ID" value="KXT00150.1"/>
    <property type="molecule type" value="Genomic_DNA"/>
</dbReference>
<feature type="domain" description="Alpha/beta hydrolase fold-3" evidence="5">
    <location>
        <begin position="197"/>
        <end position="409"/>
    </location>
</feature>
<dbReference type="OrthoDB" id="408631at2759"/>
<evidence type="ECO:0000256" key="3">
    <source>
        <dbReference type="PROSITE-ProRule" id="PRU10038"/>
    </source>
</evidence>
<dbReference type="SUPFAM" id="SSF53474">
    <property type="entry name" value="alpha/beta-Hydrolases"/>
    <property type="match status" value="1"/>
</dbReference>
<dbReference type="STRING" id="321146.A0A139HCG6"/>
<keyword evidence="4" id="KW-0472">Membrane</keyword>
<dbReference type="GO" id="GO:0016787">
    <property type="term" value="F:hydrolase activity"/>
    <property type="evidence" value="ECO:0007669"/>
    <property type="project" value="UniProtKB-KW"/>
</dbReference>
<keyword evidence="4" id="KW-1133">Transmembrane helix</keyword>
<comment type="similarity">
    <text evidence="1">Belongs to the 'GDXG' lipolytic enzyme family.</text>
</comment>
<dbReference type="Proteomes" id="UP000070133">
    <property type="component" value="Unassembled WGS sequence"/>
</dbReference>
<dbReference type="InterPro" id="IPR029058">
    <property type="entry name" value="AB_hydrolase_fold"/>
</dbReference>
<protein>
    <recommendedName>
        <fullName evidence="5">Alpha/beta hydrolase fold-3 domain-containing protein</fullName>
    </recommendedName>
</protein>
<gene>
    <name evidence="6" type="ORF">AC578_3301</name>
</gene>
<feature type="transmembrane region" description="Helical" evidence="4">
    <location>
        <begin position="194"/>
        <end position="213"/>
    </location>
</feature>
<name>A0A139HCG6_9PEZI</name>
<feature type="active site" evidence="3">
    <location>
        <position position="276"/>
    </location>
</feature>
<dbReference type="InterPro" id="IPR050300">
    <property type="entry name" value="GDXG_lipolytic_enzyme"/>
</dbReference>
<evidence type="ECO:0000313" key="6">
    <source>
        <dbReference type="EMBL" id="KXT00150.1"/>
    </source>
</evidence>
<evidence type="ECO:0000259" key="5">
    <source>
        <dbReference type="Pfam" id="PF07859"/>
    </source>
</evidence>
<reference evidence="6 7" key="1">
    <citation type="submission" date="2015-07" db="EMBL/GenBank/DDBJ databases">
        <title>Comparative genomics of the Sigatoka disease complex on banana suggests a link between parallel evolutionary changes in Pseudocercospora fijiensis and Pseudocercospora eumusae and increased virulence on the banana host.</title>
        <authorList>
            <person name="Chang T.-C."/>
            <person name="Salvucci A."/>
            <person name="Crous P.W."/>
            <person name="Stergiopoulos I."/>
        </authorList>
    </citation>
    <scope>NUCLEOTIDE SEQUENCE [LARGE SCALE GENOMIC DNA]</scope>
    <source>
        <strain evidence="6 7">CBS 114824</strain>
    </source>
</reference>